<feature type="disulfide bond" evidence="16">
    <location>
        <begin position="82"/>
        <end position="94"/>
    </location>
</feature>
<comment type="function">
    <text evidence="1">Accessory subunit of the mitochondrial membrane respiratory chain NADH dehydrogenase (Complex I), that is believed not to be involved in catalysis. Complex I functions in the transfer of electrons from NADH to the respiratory chain. The immediate electron acceptor for the enzyme is believed to be ubiquinone.</text>
</comment>
<protein>
    <recommendedName>
        <fullName evidence="6">NADH dehydrogenase [ubiquinone] iron-sulfur protein 5</fullName>
    </recommendedName>
    <alternativeName>
        <fullName evidence="14">Complex I-15 kDa</fullName>
    </alternativeName>
    <alternativeName>
        <fullName evidence="15">NADH-ubiquinone oxidoreductase 15 kDa subunit</fullName>
    </alternativeName>
</protein>
<evidence type="ECO:0000256" key="8">
    <source>
        <dbReference type="ARBA" id="ARBA00022660"/>
    </source>
</evidence>
<evidence type="ECO:0000256" key="14">
    <source>
        <dbReference type="ARBA" id="ARBA00031222"/>
    </source>
</evidence>
<evidence type="ECO:0000256" key="7">
    <source>
        <dbReference type="ARBA" id="ARBA00022448"/>
    </source>
</evidence>
<evidence type="ECO:0000256" key="6">
    <source>
        <dbReference type="ARBA" id="ARBA00013482"/>
    </source>
</evidence>
<evidence type="ECO:0000313" key="18">
    <source>
        <dbReference type="Proteomes" id="UP001338582"/>
    </source>
</evidence>
<keyword evidence="12" id="KW-0472">Membrane</keyword>
<evidence type="ECO:0000256" key="15">
    <source>
        <dbReference type="ARBA" id="ARBA00032739"/>
    </source>
</evidence>
<dbReference type="InterPro" id="IPR019342">
    <property type="entry name" value="NADH_UbQ_OxRdtase_FeS-su5"/>
</dbReference>
<dbReference type="KEGG" id="asau:88173736"/>
<sequence length="151" mass="17399">MMKGNNKLELSQKFSLPQIEIRLFFLQPVVHGPKVPRPMKCTLYLIPLPPTQPPPKHPQMQPYSRDGGTRRCFYEFQTFMACYTSAETSTSKQCTPQFDDYYECIHGFKEREKARLMVKQLKANEASGEGVKALDLYKKSGAVYENLELVK</sequence>
<keyword evidence="11" id="KW-0496">Mitochondrion</keyword>
<dbReference type="PANTHER" id="PTHR15224:SF1">
    <property type="entry name" value="NADH DEHYDROGENASE [UBIQUINONE] IRON-SULFUR PROTEIN 5"/>
    <property type="match status" value="1"/>
</dbReference>
<evidence type="ECO:0000256" key="3">
    <source>
        <dbReference type="ARBA" id="ARBA00004637"/>
    </source>
</evidence>
<gene>
    <name evidence="17" type="ORF">PUMCH_002672</name>
</gene>
<feature type="disulfide bond" evidence="16">
    <location>
        <begin position="72"/>
        <end position="104"/>
    </location>
</feature>
<dbReference type="GeneID" id="88173736"/>
<organism evidence="17 18">
    <name type="scientific">Australozyma saopauloensis</name>
    <dbReference type="NCBI Taxonomy" id="291208"/>
    <lineage>
        <taxon>Eukaryota</taxon>
        <taxon>Fungi</taxon>
        <taxon>Dikarya</taxon>
        <taxon>Ascomycota</taxon>
        <taxon>Saccharomycotina</taxon>
        <taxon>Pichiomycetes</taxon>
        <taxon>Metschnikowiaceae</taxon>
        <taxon>Australozyma</taxon>
    </lineage>
</organism>
<evidence type="ECO:0000313" key="17">
    <source>
        <dbReference type="EMBL" id="WPK25360.1"/>
    </source>
</evidence>
<name>A0AAX4H9Y7_9ASCO</name>
<reference evidence="17 18" key="1">
    <citation type="submission" date="2023-10" db="EMBL/GenBank/DDBJ databases">
        <title>Draft Genome Sequence of Candida saopaulonensis from a very Premature Infant with Sepsis.</title>
        <authorList>
            <person name="Ning Y."/>
            <person name="Dai R."/>
            <person name="Xiao M."/>
            <person name="Xu Y."/>
            <person name="Yan Q."/>
            <person name="Zhang L."/>
        </authorList>
    </citation>
    <scope>NUCLEOTIDE SEQUENCE [LARGE SCALE GENOMIC DNA]</scope>
    <source>
        <strain evidence="17 18">19XY460</strain>
    </source>
</reference>
<dbReference type="GO" id="GO:0005758">
    <property type="term" value="C:mitochondrial intermembrane space"/>
    <property type="evidence" value="ECO:0007669"/>
    <property type="project" value="UniProtKB-SubCell"/>
</dbReference>
<evidence type="ECO:0000256" key="13">
    <source>
        <dbReference type="ARBA" id="ARBA00023157"/>
    </source>
</evidence>
<dbReference type="PROSITE" id="PS51808">
    <property type="entry name" value="CHCH"/>
    <property type="match status" value="1"/>
</dbReference>
<dbReference type="PANTHER" id="PTHR15224">
    <property type="entry name" value="NADH DEHYDROGENASE [UBIQUINONE] IRON-SULFUR PROTEIN 5"/>
    <property type="match status" value="1"/>
</dbReference>
<comment type="subcellular location">
    <subcellularLocation>
        <location evidence="3">Mitochondrion inner membrane</location>
        <topology evidence="3">Peripheral membrane protein</topology>
    </subcellularLocation>
    <subcellularLocation>
        <location evidence="2">Mitochondrion intermembrane space</location>
    </subcellularLocation>
</comment>
<keyword evidence="7" id="KW-0813">Transport</keyword>
<dbReference type="GO" id="GO:0005743">
    <property type="term" value="C:mitochondrial inner membrane"/>
    <property type="evidence" value="ECO:0007669"/>
    <property type="project" value="UniProtKB-SubCell"/>
</dbReference>
<keyword evidence="18" id="KW-1185">Reference proteome</keyword>
<evidence type="ECO:0000256" key="4">
    <source>
        <dbReference type="ARBA" id="ARBA00007372"/>
    </source>
</evidence>
<dbReference type="GO" id="GO:0032981">
    <property type="term" value="P:mitochondrial respiratory chain complex I assembly"/>
    <property type="evidence" value="ECO:0007669"/>
    <property type="project" value="TreeGrafter"/>
</dbReference>
<dbReference type="EMBL" id="CP138896">
    <property type="protein sequence ID" value="WPK25360.1"/>
    <property type="molecule type" value="Genomic_DNA"/>
</dbReference>
<dbReference type="AlphaFoldDB" id="A0AAX4H9Y7"/>
<evidence type="ECO:0000256" key="2">
    <source>
        <dbReference type="ARBA" id="ARBA00004569"/>
    </source>
</evidence>
<keyword evidence="9" id="KW-0999">Mitochondrion inner membrane</keyword>
<keyword evidence="13 16" id="KW-1015">Disulfide bond</keyword>
<evidence type="ECO:0000256" key="10">
    <source>
        <dbReference type="ARBA" id="ARBA00022982"/>
    </source>
</evidence>
<dbReference type="Proteomes" id="UP001338582">
    <property type="component" value="Chromosome 3"/>
</dbReference>
<keyword evidence="10" id="KW-0249">Electron transport</keyword>
<evidence type="ECO:0000256" key="11">
    <source>
        <dbReference type="ARBA" id="ARBA00023128"/>
    </source>
</evidence>
<dbReference type="CDD" id="cd24141">
    <property type="entry name" value="NDUFS5-like"/>
    <property type="match status" value="1"/>
</dbReference>
<evidence type="ECO:0000256" key="1">
    <source>
        <dbReference type="ARBA" id="ARBA00003195"/>
    </source>
</evidence>
<comment type="similarity">
    <text evidence="4">Belongs to the complex I NDUFS5 subunit family.</text>
</comment>
<evidence type="ECO:0000256" key="5">
    <source>
        <dbReference type="ARBA" id="ARBA00011261"/>
    </source>
</evidence>
<keyword evidence="8" id="KW-0679">Respiratory chain</keyword>
<proteinExistence type="inferred from homology"/>
<accession>A0AAX4H9Y7</accession>
<evidence type="ECO:0000256" key="16">
    <source>
        <dbReference type="PIRSR" id="PIRSR619342-50"/>
    </source>
</evidence>
<dbReference type="RefSeq" id="XP_062877742.1">
    <property type="nucleotide sequence ID" value="XM_063021672.1"/>
</dbReference>
<evidence type="ECO:0000256" key="9">
    <source>
        <dbReference type="ARBA" id="ARBA00022792"/>
    </source>
</evidence>
<comment type="subunit">
    <text evidence="5">Mammalian complex I is composed of 45 different subunits. This is a component of the iron-sulfur (IP) fragment of the enzyme.</text>
</comment>
<evidence type="ECO:0000256" key="12">
    <source>
        <dbReference type="ARBA" id="ARBA00023136"/>
    </source>
</evidence>